<dbReference type="InterPro" id="IPR050828">
    <property type="entry name" value="C-type_lectin/matrix_domain"/>
</dbReference>
<keyword evidence="7" id="KW-1185">Reference proteome</keyword>
<dbReference type="Gene3D" id="3.10.100.10">
    <property type="entry name" value="Mannose-Binding Protein A, subunit A"/>
    <property type="match status" value="1"/>
</dbReference>
<dbReference type="PROSITE" id="PS50041">
    <property type="entry name" value="C_TYPE_LECTIN_2"/>
    <property type="match status" value="1"/>
</dbReference>
<dbReference type="Pfam" id="PF00059">
    <property type="entry name" value="Lectin_C"/>
    <property type="match status" value="1"/>
</dbReference>
<reference evidence="6" key="3">
    <citation type="submission" date="2025-09" db="UniProtKB">
        <authorList>
            <consortium name="Ensembl"/>
        </authorList>
    </citation>
    <scope>IDENTIFICATION</scope>
</reference>
<dbReference type="EMBL" id="AHAT01036471">
    <property type="status" value="NOT_ANNOTATED_CDS"/>
    <property type="molecule type" value="Genomic_DNA"/>
</dbReference>
<feature type="compositionally biased region" description="Basic and acidic residues" evidence="3">
    <location>
        <begin position="11"/>
        <end position="30"/>
    </location>
</feature>
<sequence length="319" mass="35936">MEKTRPRKKERHEVPETHSRGKAAETCRAREKAKKNRKRATDRERRQERKGGTVVMVNDEIYANAKFSRIATPEGPACILPLTKQELPNTQSRCRRCVLCALGVTVCVLLATVAALGAILWSSQADWDRRLGEKEKELERYRGQRKIHWNETERQEMECARHKNALESSFCLDVVSWKRKQQCCPEGWKGGDSGRCYYISSDRRAWESAKQFCSSVGAQLVVIENKKEMELLKTLILSYDYWTGLRRKDGGGWSWVEGGALDTTVGTVSAGRIPGDCVSVFRSRDGISLSAAVCSTPLHWICEGGAAGVWQPPWSALKS</sequence>
<dbReference type="Proteomes" id="UP000018468">
    <property type="component" value="Linkage group LG26"/>
</dbReference>
<keyword evidence="4" id="KW-0812">Transmembrane</keyword>
<dbReference type="InterPro" id="IPR033992">
    <property type="entry name" value="NKR-like_CTLD"/>
</dbReference>
<feature type="region of interest" description="Disordered" evidence="3">
    <location>
        <begin position="1"/>
        <end position="52"/>
    </location>
</feature>
<dbReference type="InParanoid" id="W5MNL9"/>
<protein>
    <submittedName>
        <fullName evidence="6">C-type lectin domain family 4 member G-like</fullName>
    </submittedName>
</protein>
<keyword evidence="4" id="KW-0472">Membrane</keyword>
<dbReference type="AlphaFoldDB" id="W5MNL9"/>
<accession>W5MNL9</accession>
<evidence type="ECO:0000313" key="6">
    <source>
        <dbReference type="Ensembl" id="ENSLOCP00000009978.1"/>
    </source>
</evidence>
<dbReference type="PANTHER" id="PTHR45710:SF31">
    <property type="entry name" value="EARLY ACTIVATION ANTIGEN CD69"/>
    <property type="match status" value="1"/>
</dbReference>
<evidence type="ECO:0000256" key="2">
    <source>
        <dbReference type="ARBA" id="ARBA00022734"/>
    </source>
</evidence>
<evidence type="ECO:0000256" key="4">
    <source>
        <dbReference type="SAM" id="Phobius"/>
    </source>
</evidence>
<organism evidence="6 7">
    <name type="scientific">Lepisosteus oculatus</name>
    <name type="common">Spotted gar</name>
    <dbReference type="NCBI Taxonomy" id="7918"/>
    <lineage>
        <taxon>Eukaryota</taxon>
        <taxon>Metazoa</taxon>
        <taxon>Chordata</taxon>
        <taxon>Craniata</taxon>
        <taxon>Vertebrata</taxon>
        <taxon>Euteleostomi</taxon>
        <taxon>Actinopterygii</taxon>
        <taxon>Neopterygii</taxon>
        <taxon>Holostei</taxon>
        <taxon>Semionotiformes</taxon>
        <taxon>Lepisosteidae</taxon>
        <taxon>Lepisosteus</taxon>
    </lineage>
</organism>
<evidence type="ECO:0000256" key="1">
    <source>
        <dbReference type="ARBA" id="ARBA00004401"/>
    </source>
</evidence>
<reference evidence="6" key="2">
    <citation type="submission" date="2025-08" db="UniProtKB">
        <authorList>
            <consortium name="Ensembl"/>
        </authorList>
    </citation>
    <scope>IDENTIFICATION</scope>
</reference>
<dbReference type="GO" id="GO:0005886">
    <property type="term" value="C:plasma membrane"/>
    <property type="evidence" value="ECO:0007669"/>
    <property type="project" value="UniProtKB-SubCell"/>
</dbReference>
<dbReference type="eggNOG" id="KOG4297">
    <property type="taxonomic scope" value="Eukaryota"/>
</dbReference>
<reference evidence="7" key="1">
    <citation type="submission" date="2011-12" db="EMBL/GenBank/DDBJ databases">
        <title>The Draft Genome of Lepisosteus oculatus.</title>
        <authorList>
            <consortium name="The Broad Institute Genome Assembly &amp; Analysis Group"/>
            <consortium name="Computational R&amp;D Group"/>
            <consortium name="and Sequencing Platform"/>
            <person name="Di Palma F."/>
            <person name="Alfoldi J."/>
            <person name="Johnson J."/>
            <person name="Berlin A."/>
            <person name="Gnerre S."/>
            <person name="Jaffe D."/>
            <person name="MacCallum I."/>
            <person name="Young S."/>
            <person name="Walker B.J."/>
            <person name="Lander E.S."/>
            <person name="Lindblad-Toh K."/>
        </authorList>
    </citation>
    <scope>NUCLEOTIDE SEQUENCE [LARGE SCALE GENOMIC DNA]</scope>
</reference>
<keyword evidence="2" id="KW-0430">Lectin</keyword>
<dbReference type="Ensembl" id="ENSLOCT00000009990.1">
    <property type="protein sequence ID" value="ENSLOCP00000009978.1"/>
    <property type="gene ID" value="ENSLOCG00000008218.1"/>
</dbReference>
<comment type="subcellular location">
    <subcellularLocation>
        <location evidence="1">Cell membrane</location>
        <topology evidence="1">Single-pass type II membrane protein</topology>
    </subcellularLocation>
</comment>
<dbReference type="CDD" id="cd03593">
    <property type="entry name" value="CLECT_NK_receptors_like"/>
    <property type="match status" value="1"/>
</dbReference>
<dbReference type="SUPFAM" id="SSF56436">
    <property type="entry name" value="C-type lectin-like"/>
    <property type="match status" value="1"/>
</dbReference>
<evidence type="ECO:0000256" key="3">
    <source>
        <dbReference type="SAM" id="MobiDB-lite"/>
    </source>
</evidence>
<feature type="compositionally biased region" description="Basic and acidic residues" evidence="3">
    <location>
        <begin position="39"/>
        <end position="51"/>
    </location>
</feature>
<feature type="domain" description="C-type lectin" evidence="5">
    <location>
        <begin position="192"/>
        <end position="303"/>
    </location>
</feature>
<dbReference type="KEGG" id="loc:107075755"/>
<feature type="compositionally biased region" description="Basic residues" evidence="3">
    <location>
        <begin position="1"/>
        <end position="10"/>
    </location>
</feature>
<dbReference type="Bgee" id="ENSLOCG00000008218">
    <property type="expression patterns" value="Expressed in bone element and 8 other cell types or tissues"/>
</dbReference>
<dbReference type="GO" id="GO:0030246">
    <property type="term" value="F:carbohydrate binding"/>
    <property type="evidence" value="ECO:0007669"/>
    <property type="project" value="UniProtKB-KW"/>
</dbReference>
<dbReference type="InterPro" id="IPR016187">
    <property type="entry name" value="CTDL_fold"/>
</dbReference>
<dbReference type="InterPro" id="IPR016186">
    <property type="entry name" value="C-type_lectin-like/link_sf"/>
</dbReference>
<dbReference type="GeneTree" id="ENSGT00940000154558"/>
<feature type="transmembrane region" description="Helical" evidence="4">
    <location>
        <begin position="97"/>
        <end position="121"/>
    </location>
</feature>
<dbReference type="OMA" id="WNETERQ"/>
<name>W5MNL9_LEPOC</name>
<keyword evidence="4" id="KW-1133">Transmembrane helix</keyword>
<evidence type="ECO:0000313" key="7">
    <source>
        <dbReference type="Proteomes" id="UP000018468"/>
    </source>
</evidence>
<dbReference type="STRING" id="7918.ENSLOCP00000009978"/>
<dbReference type="InterPro" id="IPR001304">
    <property type="entry name" value="C-type_lectin-like"/>
</dbReference>
<dbReference type="HOGENOM" id="CLU_075585_0_0_1"/>
<dbReference type="PANTHER" id="PTHR45710">
    <property type="entry name" value="C-TYPE LECTIN DOMAIN-CONTAINING PROTEIN 180"/>
    <property type="match status" value="1"/>
</dbReference>
<proteinExistence type="predicted"/>
<dbReference type="GeneID" id="107075755"/>
<dbReference type="SMART" id="SM00034">
    <property type="entry name" value="CLECT"/>
    <property type="match status" value="1"/>
</dbReference>
<dbReference type="RefSeq" id="XP_015193486.1">
    <property type="nucleotide sequence ID" value="XM_015338000.1"/>
</dbReference>
<evidence type="ECO:0000259" key="5">
    <source>
        <dbReference type="PROSITE" id="PS50041"/>
    </source>
</evidence>
<dbReference type="OrthoDB" id="6337382at2759"/>